<dbReference type="PROSITE" id="PS50011">
    <property type="entry name" value="PROTEIN_KINASE_DOM"/>
    <property type="match status" value="1"/>
</dbReference>
<dbReference type="GO" id="GO:0004674">
    <property type="term" value="F:protein serine/threonine kinase activity"/>
    <property type="evidence" value="ECO:0007669"/>
    <property type="project" value="UniProtKB-EC"/>
</dbReference>
<comment type="function">
    <text evidence="1">Component of the EKC/KEOPS complex that is required for the formation of a threonylcarbamoyl group on adenosine at position 37 (t(6)A37) in tRNAs that read codons beginning with adenine. The complex is probably involved in the transfer of the threonylcarbamoyl moiety of threonylcarbamoyl-AMP (TC-AMP) to the N6 group of A37. BUD32 has ATPase activity in the context of the EKC/KEOPS complex and likely plays a supporting role to the catalytic subunit KAE1. The EKC/KEOPS complex also promotes both telomere uncapping and telomere elongation. The complex is required for efficient recruitment of transcriptional coactivators.</text>
</comment>
<dbReference type="Gene3D" id="1.10.510.10">
    <property type="entry name" value="Transferase(Phosphotransferase) domain 1"/>
    <property type="match status" value="1"/>
</dbReference>
<dbReference type="OrthoDB" id="1668230at2759"/>
<comment type="catalytic activity">
    <reaction evidence="8">
        <text>L-threonyl-[protein] + ATP = O-phospho-L-threonyl-[protein] + ADP + H(+)</text>
        <dbReference type="Rhea" id="RHEA:46608"/>
        <dbReference type="Rhea" id="RHEA-COMP:11060"/>
        <dbReference type="Rhea" id="RHEA-COMP:11605"/>
        <dbReference type="ChEBI" id="CHEBI:15378"/>
        <dbReference type="ChEBI" id="CHEBI:30013"/>
        <dbReference type="ChEBI" id="CHEBI:30616"/>
        <dbReference type="ChEBI" id="CHEBI:61977"/>
        <dbReference type="ChEBI" id="CHEBI:456216"/>
        <dbReference type="EC" id="2.7.11.1"/>
    </reaction>
</comment>
<evidence type="ECO:0000313" key="11">
    <source>
        <dbReference type="EMBL" id="KAF2276159.1"/>
    </source>
</evidence>
<dbReference type="InterPro" id="IPR051681">
    <property type="entry name" value="Ser/Thr_Kinases-Pseudokinases"/>
</dbReference>
<proteinExistence type="predicted"/>
<organism evidence="11 12">
    <name type="scientific">Westerdykella ornata</name>
    <dbReference type="NCBI Taxonomy" id="318751"/>
    <lineage>
        <taxon>Eukaryota</taxon>
        <taxon>Fungi</taxon>
        <taxon>Dikarya</taxon>
        <taxon>Ascomycota</taxon>
        <taxon>Pezizomycotina</taxon>
        <taxon>Dothideomycetes</taxon>
        <taxon>Pleosporomycetidae</taxon>
        <taxon>Pleosporales</taxon>
        <taxon>Sporormiaceae</taxon>
        <taxon>Westerdykella</taxon>
    </lineage>
</organism>
<evidence type="ECO:0000259" key="10">
    <source>
        <dbReference type="PROSITE" id="PS50011"/>
    </source>
</evidence>
<dbReference type="InterPro" id="IPR008266">
    <property type="entry name" value="Tyr_kinase_AS"/>
</dbReference>
<dbReference type="Pfam" id="PF00069">
    <property type="entry name" value="Pkinase"/>
    <property type="match status" value="1"/>
</dbReference>
<dbReference type="InterPro" id="IPR000719">
    <property type="entry name" value="Prot_kinase_dom"/>
</dbReference>
<dbReference type="GO" id="GO:0005524">
    <property type="term" value="F:ATP binding"/>
    <property type="evidence" value="ECO:0007669"/>
    <property type="project" value="InterPro"/>
</dbReference>
<evidence type="ECO:0000256" key="6">
    <source>
        <dbReference type="ARBA" id="ARBA00030980"/>
    </source>
</evidence>
<accession>A0A6A6JMK4</accession>
<name>A0A6A6JMK4_WESOR</name>
<evidence type="ECO:0000256" key="7">
    <source>
        <dbReference type="ARBA" id="ARBA00033194"/>
    </source>
</evidence>
<comment type="subunit">
    <text evidence="2">Component of the EKC/KEOPS complex composed of at least BUD32, CGI121, GON7, KAE1 and PCC1; the whole complex dimerizes.</text>
</comment>
<comment type="catalytic activity">
    <reaction evidence="9">
        <text>L-seryl-[protein] + ATP = O-phospho-L-seryl-[protein] + ADP + H(+)</text>
        <dbReference type="Rhea" id="RHEA:17989"/>
        <dbReference type="Rhea" id="RHEA-COMP:9863"/>
        <dbReference type="Rhea" id="RHEA-COMP:11604"/>
        <dbReference type="ChEBI" id="CHEBI:15378"/>
        <dbReference type="ChEBI" id="CHEBI:29999"/>
        <dbReference type="ChEBI" id="CHEBI:30616"/>
        <dbReference type="ChEBI" id="CHEBI:83421"/>
        <dbReference type="ChEBI" id="CHEBI:456216"/>
        <dbReference type="EC" id="2.7.11.1"/>
    </reaction>
</comment>
<dbReference type="SUPFAM" id="SSF56112">
    <property type="entry name" value="Protein kinase-like (PK-like)"/>
    <property type="match status" value="1"/>
</dbReference>
<evidence type="ECO:0000256" key="1">
    <source>
        <dbReference type="ARBA" id="ARBA00003747"/>
    </source>
</evidence>
<feature type="domain" description="Protein kinase" evidence="10">
    <location>
        <begin position="1"/>
        <end position="223"/>
    </location>
</feature>
<dbReference type="PANTHER" id="PTHR44329">
    <property type="entry name" value="SERINE/THREONINE-PROTEIN KINASE TNNI3K-RELATED"/>
    <property type="match status" value="1"/>
</dbReference>
<dbReference type="Proteomes" id="UP000800097">
    <property type="component" value="Unassembled WGS sequence"/>
</dbReference>
<dbReference type="PROSITE" id="PS00109">
    <property type="entry name" value="PROTEIN_KINASE_TYR"/>
    <property type="match status" value="1"/>
</dbReference>
<evidence type="ECO:0000256" key="3">
    <source>
        <dbReference type="ARBA" id="ARBA00012513"/>
    </source>
</evidence>
<evidence type="ECO:0000256" key="9">
    <source>
        <dbReference type="ARBA" id="ARBA00048679"/>
    </source>
</evidence>
<evidence type="ECO:0000256" key="5">
    <source>
        <dbReference type="ARBA" id="ARBA00019973"/>
    </source>
</evidence>
<dbReference type="GeneID" id="54553462"/>
<evidence type="ECO:0000256" key="4">
    <source>
        <dbReference type="ARBA" id="ARBA00013948"/>
    </source>
</evidence>
<evidence type="ECO:0000256" key="8">
    <source>
        <dbReference type="ARBA" id="ARBA00047899"/>
    </source>
</evidence>
<gene>
    <name evidence="11" type="ORF">EI97DRAFT_450493</name>
</gene>
<sequence>MYLDSASQTAIKTAHDEDNERMIAVEKAIHERFQQRGGHDGLLKYHGPYDFGIRLDIQGRAFEQELRWVYQIRDALCYAHNSNVIHGDLTLHNVLLTDKLDAKLADFGSSSLDGSPLLVVVNVSHRYLGPRESVRADLFALRPLGVRKLEKKKSQASIKAGDFPETETLGPVGVIITRCWRTTYASAADVRKDIEGIAENLRDLLREKRTTCASNYSISAKGV</sequence>
<dbReference type="EMBL" id="ML986494">
    <property type="protein sequence ID" value="KAF2276159.1"/>
    <property type="molecule type" value="Genomic_DNA"/>
</dbReference>
<protein>
    <recommendedName>
        <fullName evidence="5">EKC/KEOPS complex subunit BUD32</fullName>
        <ecNumber evidence="3">2.7.11.1</ecNumber>
    </recommendedName>
    <alternativeName>
        <fullName evidence="6 7">Atypical Serine/threonine protein kinase BUD32</fullName>
    </alternativeName>
    <alternativeName>
        <fullName evidence="4">EKC/KEOPS complex subunit bud32</fullName>
    </alternativeName>
</protein>
<dbReference type="InterPro" id="IPR011009">
    <property type="entry name" value="Kinase-like_dom_sf"/>
</dbReference>
<dbReference type="RefSeq" id="XP_033653698.1">
    <property type="nucleotide sequence ID" value="XM_033800287.1"/>
</dbReference>
<keyword evidence="12" id="KW-1185">Reference proteome</keyword>
<evidence type="ECO:0000256" key="2">
    <source>
        <dbReference type="ARBA" id="ARBA00011534"/>
    </source>
</evidence>
<dbReference type="AlphaFoldDB" id="A0A6A6JMK4"/>
<dbReference type="EC" id="2.7.11.1" evidence="3"/>
<evidence type="ECO:0000313" key="12">
    <source>
        <dbReference type="Proteomes" id="UP000800097"/>
    </source>
</evidence>
<reference evidence="11" key="1">
    <citation type="journal article" date="2020" name="Stud. Mycol.">
        <title>101 Dothideomycetes genomes: a test case for predicting lifestyles and emergence of pathogens.</title>
        <authorList>
            <person name="Haridas S."/>
            <person name="Albert R."/>
            <person name="Binder M."/>
            <person name="Bloem J."/>
            <person name="Labutti K."/>
            <person name="Salamov A."/>
            <person name="Andreopoulos B."/>
            <person name="Baker S."/>
            <person name="Barry K."/>
            <person name="Bills G."/>
            <person name="Bluhm B."/>
            <person name="Cannon C."/>
            <person name="Castanera R."/>
            <person name="Culley D."/>
            <person name="Daum C."/>
            <person name="Ezra D."/>
            <person name="Gonzalez J."/>
            <person name="Henrissat B."/>
            <person name="Kuo A."/>
            <person name="Liang C."/>
            <person name="Lipzen A."/>
            <person name="Lutzoni F."/>
            <person name="Magnuson J."/>
            <person name="Mondo S."/>
            <person name="Nolan M."/>
            <person name="Ohm R."/>
            <person name="Pangilinan J."/>
            <person name="Park H.-J."/>
            <person name="Ramirez L."/>
            <person name="Alfaro M."/>
            <person name="Sun H."/>
            <person name="Tritt A."/>
            <person name="Yoshinaga Y."/>
            <person name="Zwiers L.-H."/>
            <person name="Turgeon B."/>
            <person name="Goodwin S."/>
            <person name="Spatafora J."/>
            <person name="Crous P."/>
            <person name="Grigoriev I."/>
        </authorList>
    </citation>
    <scope>NUCLEOTIDE SEQUENCE</scope>
    <source>
        <strain evidence="11">CBS 379.55</strain>
    </source>
</reference>